<organism evidence="2 3">
    <name type="scientific">Candidatus Butyricicoccus avistercoris</name>
    <dbReference type="NCBI Taxonomy" id="2838518"/>
    <lineage>
        <taxon>Bacteria</taxon>
        <taxon>Bacillati</taxon>
        <taxon>Bacillota</taxon>
        <taxon>Clostridia</taxon>
        <taxon>Eubacteriales</taxon>
        <taxon>Butyricicoccaceae</taxon>
        <taxon>Butyricicoccus</taxon>
    </lineage>
</organism>
<comment type="caution">
    <text evidence="2">The sequence shown here is derived from an EMBL/GenBank/DDBJ whole genome shotgun (WGS) entry which is preliminary data.</text>
</comment>
<reference evidence="2" key="1">
    <citation type="journal article" date="2021" name="PeerJ">
        <title>Extensive microbial diversity within the chicken gut microbiome revealed by metagenomics and culture.</title>
        <authorList>
            <person name="Gilroy R."/>
            <person name="Ravi A."/>
            <person name="Getino M."/>
            <person name="Pursley I."/>
            <person name="Horton D.L."/>
            <person name="Alikhan N.F."/>
            <person name="Baker D."/>
            <person name="Gharbi K."/>
            <person name="Hall N."/>
            <person name="Watson M."/>
            <person name="Adriaenssens E.M."/>
            <person name="Foster-Nyarko E."/>
            <person name="Jarju S."/>
            <person name="Secka A."/>
            <person name="Antonio M."/>
            <person name="Oren A."/>
            <person name="Chaudhuri R.R."/>
            <person name="La Ragione R."/>
            <person name="Hildebrand F."/>
            <person name="Pallen M.J."/>
        </authorList>
    </citation>
    <scope>NUCLEOTIDE SEQUENCE</scope>
    <source>
        <strain evidence="2">CHK193-4272</strain>
    </source>
</reference>
<dbReference type="InterPro" id="IPR001624">
    <property type="entry name" value="FliE"/>
</dbReference>
<dbReference type="Proteomes" id="UP000886808">
    <property type="component" value="Unassembled WGS sequence"/>
</dbReference>
<dbReference type="AlphaFoldDB" id="A0A9D1PGP7"/>
<dbReference type="EMBL" id="DXIE01000010">
    <property type="protein sequence ID" value="HIV61480.1"/>
    <property type="molecule type" value="Genomic_DNA"/>
</dbReference>
<keyword evidence="2" id="KW-0969">Cilium</keyword>
<accession>A0A9D1PGP7</accession>
<dbReference type="GO" id="GO:0071973">
    <property type="term" value="P:bacterial-type flagellum-dependent cell motility"/>
    <property type="evidence" value="ECO:0007669"/>
    <property type="project" value="InterPro"/>
</dbReference>
<reference evidence="2" key="2">
    <citation type="submission" date="2021-04" db="EMBL/GenBank/DDBJ databases">
        <authorList>
            <person name="Gilroy R."/>
        </authorList>
    </citation>
    <scope>NUCLEOTIDE SEQUENCE</scope>
    <source>
        <strain evidence="2">CHK193-4272</strain>
    </source>
</reference>
<name>A0A9D1PGP7_9FIRM</name>
<keyword evidence="2" id="KW-0966">Cell projection</keyword>
<evidence type="ECO:0000313" key="3">
    <source>
        <dbReference type="Proteomes" id="UP000886808"/>
    </source>
</evidence>
<keyword evidence="1" id="KW-0975">Bacterial flagellum</keyword>
<protein>
    <submittedName>
        <fullName evidence="2">Flagellar hook-basal body complex protein FliE</fullName>
    </submittedName>
</protein>
<evidence type="ECO:0000256" key="1">
    <source>
        <dbReference type="ARBA" id="ARBA00023143"/>
    </source>
</evidence>
<evidence type="ECO:0000313" key="2">
    <source>
        <dbReference type="EMBL" id="HIV61480.1"/>
    </source>
</evidence>
<proteinExistence type="predicted"/>
<keyword evidence="2" id="KW-0282">Flagellum</keyword>
<dbReference type="GO" id="GO:0009288">
    <property type="term" value="C:bacterial-type flagellum"/>
    <property type="evidence" value="ECO:0007669"/>
    <property type="project" value="InterPro"/>
</dbReference>
<sequence>MTINKINPLWQSENFGVDTANNKTQNDGIPVFSDILNTAISNVKQTEAERVEADYLLATGQLDNPAILSMANSKAEIAVQLMVQMRNKALESYNTITSMSM</sequence>
<dbReference type="GO" id="GO:0005198">
    <property type="term" value="F:structural molecule activity"/>
    <property type="evidence" value="ECO:0007669"/>
    <property type="project" value="InterPro"/>
</dbReference>
<dbReference type="Pfam" id="PF02049">
    <property type="entry name" value="FliE"/>
    <property type="match status" value="1"/>
</dbReference>
<gene>
    <name evidence="2" type="ORF">H9746_01320</name>
</gene>
<dbReference type="GO" id="GO:0003774">
    <property type="term" value="F:cytoskeletal motor activity"/>
    <property type="evidence" value="ECO:0007669"/>
    <property type="project" value="InterPro"/>
</dbReference>